<comment type="caution">
    <text evidence="1">The sequence shown here is derived from an EMBL/GenBank/DDBJ whole genome shotgun (WGS) entry which is preliminary data.</text>
</comment>
<evidence type="ECO:0000313" key="2">
    <source>
        <dbReference type="Proteomes" id="UP000790377"/>
    </source>
</evidence>
<dbReference type="EMBL" id="MU267789">
    <property type="protein sequence ID" value="KAH7908919.1"/>
    <property type="molecule type" value="Genomic_DNA"/>
</dbReference>
<dbReference type="Proteomes" id="UP000790377">
    <property type="component" value="Unassembled WGS sequence"/>
</dbReference>
<sequence>MLSHVITNTELASFQFVIDSDPARHLDFPESESHRFFAGFIFKYHHSPRSNQTLDLVSPLAPMASREASTSISVAKLKSHSGIFAGLACFSRHVPRNILVLWEFHGGIVADHPERASAKYFFAAHVSEDWVTKLLSRSVVVLHANWIDHCVARGFCLPIGKYILDGMNICVFPDHFCQKSPYHYLERAAVHRSPKIPARQRSPMALEPIETNSQLFSMPATSTPPKQYLKRKREFHDNKQHSSATYDEIPRRPKKRRNLRFDPSFSPIRASKSSKLRHENNFPSIPANTHITGQDHVAPVCSLGHAFSDSRSPKHSCTNIVSAPCEETIPQLASFLHKALPLERSFVPIEIAARQAIPNQDNIFGVAHTSQNSERHSIPFDGSNNINLRFPAPLPVQVRFLHRFIPQPPLSPKGIDSYVPDATRLEPNGGHSVTAQLFSGPKGPRTDPSYVDSEIPEDIMARGANKLVLNSSTHPFGEASRPLRVISPKQRTPILNLADLLEKAKAKKSSEDHAVRFQANHGKLFDDTSPKHSRTSRTIPFIISNDSNDTAHFMIQDILHVGRQFSKKSDSNDQGTTNTSISTSSATLFAPGSRYRGQRFRYIKNTREQLIDG</sequence>
<accession>A0ACB8A5Y0</accession>
<proteinExistence type="predicted"/>
<organism evidence="1 2">
    <name type="scientific">Hygrophoropsis aurantiaca</name>
    <dbReference type="NCBI Taxonomy" id="72124"/>
    <lineage>
        <taxon>Eukaryota</taxon>
        <taxon>Fungi</taxon>
        <taxon>Dikarya</taxon>
        <taxon>Basidiomycota</taxon>
        <taxon>Agaricomycotina</taxon>
        <taxon>Agaricomycetes</taxon>
        <taxon>Agaricomycetidae</taxon>
        <taxon>Boletales</taxon>
        <taxon>Coniophorineae</taxon>
        <taxon>Hygrophoropsidaceae</taxon>
        <taxon>Hygrophoropsis</taxon>
    </lineage>
</organism>
<evidence type="ECO:0000313" key="1">
    <source>
        <dbReference type="EMBL" id="KAH7908919.1"/>
    </source>
</evidence>
<protein>
    <submittedName>
        <fullName evidence="1">Uncharacterized protein</fullName>
    </submittedName>
</protein>
<reference evidence="1" key="1">
    <citation type="journal article" date="2021" name="New Phytol.">
        <title>Evolutionary innovations through gain and loss of genes in the ectomycorrhizal Boletales.</title>
        <authorList>
            <person name="Wu G."/>
            <person name="Miyauchi S."/>
            <person name="Morin E."/>
            <person name="Kuo A."/>
            <person name="Drula E."/>
            <person name="Varga T."/>
            <person name="Kohler A."/>
            <person name="Feng B."/>
            <person name="Cao Y."/>
            <person name="Lipzen A."/>
            <person name="Daum C."/>
            <person name="Hundley H."/>
            <person name="Pangilinan J."/>
            <person name="Johnson J."/>
            <person name="Barry K."/>
            <person name="LaButti K."/>
            <person name="Ng V."/>
            <person name="Ahrendt S."/>
            <person name="Min B."/>
            <person name="Choi I.G."/>
            <person name="Park H."/>
            <person name="Plett J.M."/>
            <person name="Magnuson J."/>
            <person name="Spatafora J.W."/>
            <person name="Nagy L.G."/>
            <person name="Henrissat B."/>
            <person name="Grigoriev I.V."/>
            <person name="Yang Z.L."/>
            <person name="Xu J."/>
            <person name="Martin F.M."/>
        </authorList>
    </citation>
    <scope>NUCLEOTIDE SEQUENCE</scope>
    <source>
        <strain evidence="1">ATCC 28755</strain>
    </source>
</reference>
<name>A0ACB8A5Y0_9AGAM</name>
<gene>
    <name evidence="1" type="ORF">BJ138DRAFT_300820</name>
</gene>
<keyword evidence="2" id="KW-1185">Reference proteome</keyword>